<evidence type="ECO:0000313" key="1">
    <source>
        <dbReference type="EMBL" id="NMB91858.1"/>
    </source>
</evidence>
<evidence type="ECO:0000313" key="2">
    <source>
        <dbReference type="Proteomes" id="UP000590542"/>
    </source>
</evidence>
<gene>
    <name evidence="1" type="ORF">GYA37_03365</name>
</gene>
<dbReference type="AlphaFoldDB" id="A0A7X9E7Q9"/>
<sequence>MSKGFSNNNFVFPSDGSCWAATSDVVVTSPRDAYTYKICKGDIVKVISRSKEGYPIVVVMVGSEEHSRQWLVAVVSPKMWKQFEEVKKLSEEEDIV</sequence>
<accession>A0A7X9E7Q9</accession>
<comment type="caution">
    <text evidence="1">The sequence shown here is derived from an EMBL/GenBank/DDBJ whole genome shotgun (WGS) entry which is preliminary data.</text>
</comment>
<dbReference type="Proteomes" id="UP000590542">
    <property type="component" value="Unassembled WGS sequence"/>
</dbReference>
<reference evidence="1 2" key="1">
    <citation type="journal article" date="2020" name="Biotechnol. Biofuels">
        <title>New insights from the biogas microbiome by comprehensive genome-resolved metagenomics of nearly 1600 species originating from multiple anaerobic digesters.</title>
        <authorList>
            <person name="Campanaro S."/>
            <person name="Treu L."/>
            <person name="Rodriguez-R L.M."/>
            <person name="Kovalovszki A."/>
            <person name="Ziels R.M."/>
            <person name="Maus I."/>
            <person name="Zhu X."/>
            <person name="Kougias P.G."/>
            <person name="Basile A."/>
            <person name="Luo G."/>
            <person name="Schluter A."/>
            <person name="Konstantinidis K.T."/>
            <person name="Angelidaki I."/>
        </authorList>
    </citation>
    <scope>NUCLEOTIDE SEQUENCE [LARGE SCALE GENOMIC DNA]</scope>
    <source>
        <strain evidence="1">AS27yjCOA_202</strain>
    </source>
</reference>
<proteinExistence type="predicted"/>
<organism evidence="1 2">
    <name type="scientific">candidate division WWE3 bacterium</name>
    <dbReference type="NCBI Taxonomy" id="2053526"/>
    <lineage>
        <taxon>Bacteria</taxon>
        <taxon>Katanobacteria</taxon>
    </lineage>
</organism>
<protein>
    <submittedName>
        <fullName evidence="1">Uncharacterized protein</fullName>
    </submittedName>
</protein>
<name>A0A7X9E7Q9_UNCKA</name>
<dbReference type="EMBL" id="JAAZNV010000011">
    <property type="protein sequence ID" value="NMB91858.1"/>
    <property type="molecule type" value="Genomic_DNA"/>
</dbReference>